<comment type="caution">
    <text evidence="1">The sequence shown here is derived from an EMBL/GenBank/DDBJ whole genome shotgun (WGS) entry which is preliminary data.</text>
</comment>
<dbReference type="AlphaFoldDB" id="A0A0F9N0D4"/>
<sequence>MRKLRACEKRMKIKRKWAMPNKDTFSIKPTTPKFDRMATKDIHPEFYGKLTRTERRAITPKGFAKAFFEANKWANS</sequence>
<reference evidence="1" key="1">
    <citation type="journal article" date="2015" name="Nature">
        <title>Complex archaea that bridge the gap between prokaryotes and eukaryotes.</title>
        <authorList>
            <person name="Spang A."/>
            <person name="Saw J.H."/>
            <person name="Jorgensen S.L."/>
            <person name="Zaremba-Niedzwiedzka K."/>
            <person name="Martijn J."/>
            <person name="Lind A.E."/>
            <person name="van Eijk R."/>
            <person name="Schleper C."/>
            <person name="Guy L."/>
            <person name="Ettema T.J."/>
        </authorList>
    </citation>
    <scope>NUCLEOTIDE SEQUENCE</scope>
</reference>
<evidence type="ECO:0000313" key="1">
    <source>
        <dbReference type="EMBL" id="KKN11399.1"/>
    </source>
</evidence>
<gene>
    <name evidence="1" type="ORF">LCGC14_1026810</name>
</gene>
<dbReference type="EMBL" id="LAZR01004140">
    <property type="protein sequence ID" value="KKN11399.1"/>
    <property type="molecule type" value="Genomic_DNA"/>
</dbReference>
<protein>
    <submittedName>
        <fullName evidence="1">Uncharacterized protein</fullName>
    </submittedName>
</protein>
<name>A0A0F9N0D4_9ZZZZ</name>
<accession>A0A0F9N0D4</accession>
<organism evidence="1">
    <name type="scientific">marine sediment metagenome</name>
    <dbReference type="NCBI Taxonomy" id="412755"/>
    <lineage>
        <taxon>unclassified sequences</taxon>
        <taxon>metagenomes</taxon>
        <taxon>ecological metagenomes</taxon>
    </lineage>
</organism>
<proteinExistence type="predicted"/>